<organism evidence="9 10">
    <name type="scientific">Nocardia mexicana</name>
    <dbReference type="NCBI Taxonomy" id="279262"/>
    <lineage>
        <taxon>Bacteria</taxon>
        <taxon>Bacillati</taxon>
        <taxon>Actinomycetota</taxon>
        <taxon>Actinomycetes</taxon>
        <taxon>Mycobacteriales</taxon>
        <taxon>Nocardiaceae</taxon>
        <taxon>Nocardia</taxon>
    </lineage>
</organism>
<dbReference type="EMBL" id="QQAZ01000003">
    <property type="protein sequence ID" value="RDI52691.1"/>
    <property type="molecule type" value="Genomic_DNA"/>
</dbReference>
<evidence type="ECO:0000313" key="9">
    <source>
        <dbReference type="EMBL" id="RDI52691.1"/>
    </source>
</evidence>
<protein>
    <submittedName>
        <fullName evidence="9">Putative acyl-CoA dehydrogenase</fullName>
    </submittedName>
</protein>
<keyword evidence="4" id="KW-0560">Oxidoreductase</keyword>
<evidence type="ECO:0000256" key="3">
    <source>
        <dbReference type="ARBA" id="ARBA00022827"/>
    </source>
</evidence>
<dbReference type="Gene3D" id="1.20.140.10">
    <property type="entry name" value="Butyryl-CoA Dehydrogenase, subunit A, domain 3"/>
    <property type="match status" value="1"/>
</dbReference>
<dbReference type="Pfam" id="PF18158">
    <property type="entry name" value="AidB_N"/>
    <property type="match status" value="1"/>
</dbReference>
<dbReference type="SUPFAM" id="SSF56645">
    <property type="entry name" value="Acyl-CoA dehydrogenase NM domain-like"/>
    <property type="match status" value="1"/>
</dbReference>
<keyword evidence="10" id="KW-1185">Reference proteome</keyword>
<dbReference type="InterPro" id="IPR052904">
    <property type="entry name" value="Acyl-CoA_dehydrogenase-like"/>
</dbReference>
<dbReference type="InterPro" id="IPR036250">
    <property type="entry name" value="AcylCo_DH-like_C"/>
</dbReference>
<feature type="domain" description="Acyl-CoA dehydrogenase/oxidase C-terminal" evidence="6">
    <location>
        <begin position="272"/>
        <end position="420"/>
    </location>
</feature>
<keyword evidence="3 4" id="KW-0274">FAD</keyword>
<accession>A0A370H7R0</accession>
<dbReference type="InterPro" id="IPR006091">
    <property type="entry name" value="Acyl-CoA_Oxase/DH_mid-dom"/>
</dbReference>
<dbReference type="InterPro" id="IPR009100">
    <property type="entry name" value="AcylCoA_DH/oxidase_NM_dom_sf"/>
</dbReference>
<comment type="similarity">
    <text evidence="1 4">Belongs to the acyl-CoA dehydrogenase family.</text>
</comment>
<dbReference type="PANTHER" id="PTHR42707:SF3">
    <property type="entry name" value="ACYL-COA DEHYDROGENASE AIDB-RELATED"/>
    <property type="match status" value="1"/>
</dbReference>
<feature type="domain" description="Acyl-CoA oxidase/dehydrogenase middle" evidence="7">
    <location>
        <begin position="175"/>
        <end position="263"/>
    </location>
</feature>
<dbReference type="Gene3D" id="2.40.110.20">
    <property type="match status" value="1"/>
</dbReference>
<proteinExistence type="inferred from homology"/>
<dbReference type="Proteomes" id="UP000255355">
    <property type="component" value="Unassembled WGS sequence"/>
</dbReference>
<dbReference type="SUPFAM" id="SSF47203">
    <property type="entry name" value="Acyl-CoA dehydrogenase C-terminal domain-like"/>
    <property type="match status" value="1"/>
</dbReference>
<dbReference type="Pfam" id="PF02770">
    <property type="entry name" value="Acyl-CoA_dh_M"/>
    <property type="match status" value="1"/>
</dbReference>
<feature type="region of interest" description="Disordered" evidence="5">
    <location>
        <begin position="56"/>
        <end position="79"/>
    </location>
</feature>
<dbReference type="InterPro" id="IPR041504">
    <property type="entry name" value="AidB_N"/>
</dbReference>
<dbReference type="STRING" id="1210089.GCA_001613165_03534"/>
<evidence type="ECO:0000259" key="7">
    <source>
        <dbReference type="Pfam" id="PF02770"/>
    </source>
</evidence>
<evidence type="ECO:0000259" key="8">
    <source>
        <dbReference type="Pfam" id="PF18158"/>
    </source>
</evidence>
<keyword evidence="2 4" id="KW-0285">Flavoprotein</keyword>
<dbReference type="GO" id="GO:0003995">
    <property type="term" value="F:acyl-CoA dehydrogenase activity"/>
    <property type="evidence" value="ECO:0007669"/>
    <property type="project" value="TreeGrafter"/>
</dbReference>
<sequence>MTMIIRNPAGDEVRNQAPPLPEFNLFEADLALQEGLARHAPGRDPGRVSELGRIAGSGEARQHARRAEQNLPRLHTHDGSGRRIDEVECDPSFHWLLRTGLAHGVSSLAWRDPGPGAHAERYALGYLWGQLNTGVMCPLIMTFAAVPVLRTYAPELAAEWVPRLTAPVGGAVAGQAFTEKQGGSDLRGTTTRAVDAGDGTHELWGHKWFVSAPMADVFLTLARTDAGLSCFLVERGPGFRILRLKDKLGTRALPTAEVEFHGVRGRLVGSPGRGMAALVRNVGHARLGPAVAPEMRAAVVAAIHHCRHRRAFGARLADQPLMKNVLADLAIESESATATSLRLAAAYEDYDSPLRRLATTVQEYAGCGRVTGHVAEAMQCLGGNGYSESSGLPRLVRDAAVHPIWEGSGNVIALDILRVLADEPEAVEAFLAECELARGGDARLDAHLDRTKSLLRAVISMSVEDAAFSSRKVVEDLATAFSASLLVRFSVPAVADAYCAGRLGADRGLAYGTLPKGIAAKAIIDRAAPL</sequence>
<evidence type="ECO:0000259" key="6">
    <source>
        <dbReference type="Pfam" id="PF00441"/>
    </source>
</evidence>
<comment type="cofactor">
    <cofactor evidence="4">
        <name>FAD</name>
        <dbReference type="ChEBI" id="CHEBI:57692"/>
    </cofactor>
</comment>
<feature type="domain" description="Adaptive response protein AidB N-terminal" evidence="8">
    <location>
        <begin position="15"/>
        <end position="166"/>
    </location>
</feature>
<evidence type="ECO:0000256" key="2">
    <source>
        <dbReference type="ARBA" id="ARBA00022630"/>
    </source>
</evidence>
<evidence type="ECO:0000256" key="1">
    <source>
        <dbReference type="ARBA" id="ARBA00009347"/>
    </source>
</evidence>
<name>A0A370H7R0_9NOCA</name>
<evidence type="ECO:0000256" key="5">
    <source>
        <dbReference type="SAM" id="MobiDB-lite"/>
    </source>
</evidence>
<dbReference type="Gene3D" id="6.10.250.600">
    <property type="match status" value="1"/>
</dbReference>
<dbReference type="AlphaFoldDB" id="A0A370H7R0"/>
<dbReference type="RefSeq" id="WP_068020924.1">
    <property type="nucleotide sequence ID" value="NZ_QQAZ01000003.1"/>
</dbReference>
<dbReference type="PANTHER" id="PTHR42707">
    <property type="entry name" value="ACYL-COA DEHYDROGENASE"/>
    <property type="match status" value="1"/>
</dbReference>
<dbReference type="InterPro" id="IPR009075">
    <property type="entry name" value="AcylCo_DH/oxidase_C"/>
</dbReference>
<evidence type="ECO:0000256" key="4">
    <source>
        <dbReference type="RuleBase" id="RU362125"/>
    </source>
</evidence>
<comment type="caution">
    <text evidence="9">The sequence shown here is derived from an EMBL/GenBank/DDBJ whole genome shotgun (WGS) entry which is preliminary data.</text>
</comment>
<dbReference type="Pfam" id="PF00441">
    <property type="entry name" value="Acyl-CoA_dh_1"/>
    <property type="match status" value="1"/>
</dbReference>
<reference evidence="9 10" key="1">
    <citation type="submission" date="2018-07" db="EMBL/GenBank/DDBJ databases">
        <title>Genomic Encyclopedia of Type Strains, Phase IV (KMG-IV): sequencing the most valuable type-strain genomes for metagenomic binning, comparative biology and taxonomic classification.</title>
        <authorList>
            <person name="Goeker M."/>
        </authorList>
    </citation>
    <scope>NUCLEOTIDE SEQUENCE [LARGE SCALE GENOMIC DNA]</scope>
    <source>
        <strain evidence="9 10">DSM 44952</strain>
    </source>
</reference>
<gene>
    <name evidence="9" type="ORF">DFR68_10375</name>
</gene>
<evidence type="ECO:0000313" key="10">
    <source>
        <dbReference type="Proteomes" id="UP000255355"/>
    </source>
</evidence>